<dbReference type="EMBL" id="OX459120">
    <property type="protein sequence ID" value="CAI9098760.1"/>
    <property type="molecule type" value="Genomic_DNA"/>
</dbReference>
<dbReference type="AlphaFoldDB" id="A0AAV1CUX7"/>
<evidence type="ECO:0000313" key="2">
    <source>
        <dbReference type="EMBL" id="CAI9098760.1"/>
    </source>
</evidence>
<accession>A0AAV1CUX7</accession>
<organism evidence="2 3">
    <name type="scientific">Oldenlandia corymbosa var. corymbosa</name>
    <dbReference type="NCBI Taxonomy" id="529605"/>
    <lineage>
        <taxon>Eukaryota</taxon>
        <taxon>Viridiplantae</taxon>
        <taxon>Streptophyta</taxon>
        <taxon>Embryophyta</taxon>
        <taxon>Tracheophyta</taxon>
        <taxon>Spermatophyta</taxon>
        <taxon>Magnoliopsida</taxon>
        <taxon>eudicotyledons</taxon>
        <taxon>Gunneridae</taxon>
        <taxon>Pentapetalae</taxon>
        <taxon>asterids</taxon>
        <taxon>lamiids</taxon>
        <taxon>Gentianales</taxon>
        <taxon>Rubiaceae</taxon>
        <taxon>Rubioideae</taxon>
        <taxon>Spermacoceae</taxon>
        <taxon>Hedyotis-Oldenlandia complex</taxon>
        <taxon>Oldenlandia</taxon>
    </lineage>
</organism>
<sequence>MATRPCLASVLIASLALFIFVAFVDADCLSDCLVGCADAPPPVLNLCIRQCNRECGCGINGQTGFDSSSFKDKARCFFLNKCIQCRSDKKKLADCVSKC</sequence>
<keyword evidence="3" id="KW-1185">Reference proteome</keyword>
<gene>
    <name evidence="2" type="ORF">OLC1_LOCUS8899</name>
</gene>
<name>A0AAV1CUX7_OLDCO</name>
<protein>
    <submittedName>
        <fullName evidence="2">OLC1v1035459C1</fullName>
    </submittedName>
</protein>
<reference evidence="2" key="1">
    <citation type="submission" date="2023-03" db="EMBL/GenBank/DDBJ databases">
        <authorList>
            <person name="Julca I."/>
        </authorList>
    </citation>
    <scope>NUCLEOTIDE SEQUENCE</scope>
</reference>
<keyword evidence="1" id="KW-0732">Signal</keyword>
<evidence type="ECO:0000313" key="3">
    <source>
        <dbReference type="Proteomes" id="UP001161247"/>
    </source>
</evidence>
<proteinExistence type="predicted"/>
<feature type="signal peptide" evidence="1">
    <location>
        <begin position="1"/>
        <end position="26"/>
    </location>
</feature>
<feature type="chain" id="PRO_5043762897" evidence="1">
    <location>
        <begin position="27"/>
        <end position="99"/>
    </location>
</feature>
<dbReference type="Proteomes" id="UP001161247">
    <property type="component" value="Chromosome 3"/>
</dbReference>
<evidence type="ECO:0000256" key="1">
    <source>
        <dbReference type="SAM" id="SignalP"/>
    </source>
</evidence>